<dbReference type="InParanoid" id="T1G4W1"/>
<dbReference type="GeneID" id="20216109"/>
<name>T1G4W1_HELRO</name>
<evidence type="ECO:0000313" key="18">
    <source>
        <dbReference type="EMBL" id="ESO00602.1"/>
    </source>
</evidence>
<keyword evidence="4" id="KW-0140">cGMP</keyword>
<dbReference type="EC" id="2.7.11.12" evidence="2"/>
<dbReference type="PROSITE" id="PS00108">
    <property type="entry name" value="PROTEIN_KINASE_ST"/>
    <property type="match status" value="1"/>
</dbReference>
<dbReference type="Gene3D" id="3.30.200.20">
    <property type="entry name" value="Phosphorylase Kinase, domain 1"/>
    <property type="match status" value="1"/>
</dbReference>
<reference evidence="18 20" key="2">
    <citation type="journal article" date="2013" name="Nature">
        <title>Insights into bilaterian evolution from three spiralian genomes.</title>
        <authorList>
            <person name="Simakov O."/>
            <person name="Marletaz F."/>
            <person name="Cho S.J."/>
            <person name="Edsinger-Gonzales E."/>
            <person name="Havlak P."/>
            <person name="Hellsten U."/>
            <person name="Kuo D.H."/>
            <person name="Larsson T."/>
            <person name="Lv J."/>
            <person name="Arendt D."/>
            <person name="Savage R."/>
            <person name="Osoegawa K."/>
            <person name="de Jong P."/>
            <person name="Grimwood J."/>
            <person name="Chapman J.A."/>
            <person name="Shapiro H."/>
            <person name="Aerts A."/>
            <person name="Otillar R.P."/>
            <person name="Terry A.Y."/>
            <person name="Boore J.L."/>
            <person name="Grigoriev I.V."/>
            <person name="Lindberg D.R."/>
            <person name="Seaver E.C."/>
            <person name="Weisblat D.A."/>
            <person name="Putnam N.H."/>
            <person name="Rokhsar D.S."/>
        </authorList>
    </citation>
    <scope>NUCLEOTIDE SEQUENCE</scope>
</reference>
<evidence type="ECO:0000259" key="16">
    <source>
        <dbReference type="PROSITE" id="PS50042"/>
    </source>
</evidence>
<evidence type="ECO:0000259" key="17">
    <source>
        <dbReference type="PROSITE" id="PS51285"/>
    </source>
</evidence>
<dbReference type="PROSITE" id="PS50011">
    <property type="entry name" value="PROTEIN_KINASE_DOM"/>
    <property type="match status" value="1"/>
</dbReference>
<dbReference type="InterPro" id="IPR008271">
    <property type="entry name" value="Ser/Thr_kinase_AS"/>
</dbReference>
<feature type="binding site" evidence="12">
    <location>
        <position position="157"/>
    </location>
    <ligand>
        <name>ATP</name>
        <dbReference type="ChEBI" id="CHEBI:30616"/>
    </ligand>
</feature>
<dbReference type="OrthoDB" id="63267at2759"/>
<evidence type="ECO:0000256" key="11">
    <source>
        <dbReference type="ARBA" id="ARBA00047462"/>
    </source>
</evidence>
<keyword evidence="6 12" id="KW-0547">Nucleotide-binding</keyword>
<dbReference type="SUPFAM" id="SSF56112">
    <property type="entry name" value="Protein kinase-like (PK-like)"/>
    <property type="match status" value="1"/>
</dbReference>
<dbReference type="GO" id="GO:0004692">
    <property type="term" value="F:cGMP-dependent protein kinase activity"/>
    <property type="evidence" value="ECO:0007669"/>
    <property type="project" value="UniProtKB-EC"/>
</dbReference>
<keyword evidence="20" id="KW-1185">Reference proteome</keyword>
<dbReference type="RefSeq" id="XP_009021239.1">
    <property type="nucleotide sequence ID" value="XM_009022991.1"/>
</dbReference>
<dbReference type="InterPro" id="IPR018488">
    <property type="entry name" value="cNMP-bd_CS"/>
</dbReference>
<evidence type="ECO:0000313" key="20">
    <source>
        <dbReference type="Proteomes" id="UP000015101"/>
    </source>
</evidence>
<evidence type="ECO:0000259" key="15">
    <source>
        <dbReference type="PROSITE" id="PS50011"/>
    </source>
</evidence>
<gene>
    <name evidence="19" type="primary">20216109</name>
    <name evidence="18" type="ORF">HELRODRAFT_82751</name>
</gene>
<dbReference type="CDD" id="cd05572">
    <property type="entry name" value="STKc_cGK"/>
    <property type="match status" value="1"/>
</dbReference>
<evidence type="ECO:0000256" key="8">
    <source>
        <dbReference type="ARBA" id="ARBA00022840"/>
    </source>
</evidence>
<dbReference type="PANTHER" id="PTHR24353">
    <property type="entry name" value="CYCLIC NUCLEOTIDE-DEPENDENT PROTEIN KINASE"/>
    <property type="match status" value="1"/>
</dbReference>
<comment type="catalytic activity">
    <reaction evidence="11">
        <text>L-seryl-[protein] + ATP = O-phospho-L-seryl-[protein] + ADP + H(+)</text>
        <dbReference type="Rhea" id="RHEA:17989"/>
        <dbReference type="Rhea" id="RHEA-COMP:9863"/>
        <dbReference type="Rhea" id="RHEA-COMP:11604"/>
        <dbReference type="ChEBI" id="CHEBI:15378"/>
        <dbReference type="ChEBI" id="CHEBI:29999"/>
        <dbReference type="ChEBI" id="CHEBI:30616"/>
        <dbReference type="ChEBI" id="CHEBI:83421"/>
        <dbReference type="ChEBI" id="CHEBI:456216"/>
        <dbReference type="EC" id="2.7.11.12"/>
    </reaction>
</comment>
<reference evidence="20" key="1">
    <citation type="submission" date="2012-12" db="EMBL/GenBank/DDBJ databases">
        <authorList>
            <person name="Hellsten U."/>
            <person name="Grimwood J."/>
            <person name="Chapman J.A."/>
            <person name="Shapiro H."/>
            <person name="Aerts A."/>
            <person name="Otillar R.P."/>
            <person name="Terry A.Y."/>
            <person name="Boore J.L."/>
            <person name="Simakov O."/>
            <person name="Marletaz F."/>
            <person name="Cho S.-J."/>
            <person name="Edsinger-Gonzales E."/>
            <person name="Havlak P."/>
            <person name="Kuo D.-H."/>
            <person name="Larsson T."/>
            <person name="Lv J."/>
            <person name="Arendt D."/>
            <person name="Savage R."/>
            <person name="Osoegawa K."/>
            <person name="de Jong P."/>
            <person name="Lindberg D.R."/>
            <person name="Seaver E.C."/>
            <person name="Weisblat D.A."/>
            <person name="Putnam N.H."/>
            <person name="Grigoriev I.V."/>
            <person name="Rokhsar D.S."/>
        </authorList>
    </citation>
    <scope>NUCLEOTIDE SEQUENCE</scope>
</reference>
<dbReference type="Proteomes" id="UP000015101">
    <property type="component" value="Unassembled WGS sequence"/>
</dbReference>
<keyword evidence="3 13" id="KW-0723">Serine/threonine-protein kinase</keyword>
<dbReference type="KEGG" id="hro:HELRODRAFT_82751"/>
<dbReference type="eggNOG" id="KOG0614">
    <property type="taxonomic scope" value="Eukaryota"/>
</dbReference>
<dbReference type="AlphaFoldDB" id="T1G4W1"/>
<dbReference type="PROSITE" id="PS00889">
    <property type="entry name" value="CNMP_BINDING_2"/>
    <property type="match status" value="1"/>
</dbReference>
<evidence type="ECO:0000256" key="4">
    <source>
        <dbReference type="ARBA" id="ARBA00022535"/>
    </source>
</evidence>
<dbReference type="InterPro" id="IPR017441">
    <property type="entry name" value="Protein_kinase_ATP_BS"/>
</dbReference>
<dbReference type="Pfam" id="PF00069">
    <property type="entry name" value="Pkinase"/>
    <property type="match status" value="1"/>
</dbReference>
<organism evidence="19 20">
    <name type="scientific">Helobdella robusta</name>
    <name type="common">Californian leech</name>
    <dbReference type="NCBI Taxonomy" id="6412"/>
    <lineage>
        <taxon>Eukaryota</taxon>
        <taxon>Metazoa</taxon>
        <taxon>Spiralia</taxon>
        <taxon>Lophotrochozoa</taxon>
        <taxon>Annelida</taxon>
        <taxon>Clitellata</taxon>
        <taxon>Hirudinea</taxon>
        <taxon>Rhynchobdellida</taxon>
        <taxon>Glossiphoniidae</taxon>
        <taxon>Helobdella</taxon>
    </lineage>
</organism>
<evidence type="ECO:0000256" key="5">
    <source>
        <dbReference type="ARBA" id="ARBA00022679"/>
    </source>
</evidence>
<accession>T1G4W1</accession>
<dbReference type="GO" id="GO:0030553">
    <property type="term" value="F:cGMP binding"/>
    <property type="evidence" value="ECO:0007669"/>
    <property type="project" value="UniProtKB-KW"/>
</dbReference>
<dbReference type="EMBL" id="AMQM01005333">
    <property type="status" value="NOT_ANNOTATED_CDS"/>
    <property type="molecule type" value="Genomic_DNA"/>
</dbReference>
<sequence>MNANNNNTTTNTNNNNNSSSNNNNKRDSNKKRVEKEDADGDDDGGEGEVFLRYLHAGDFFGERALESEDVRTANIIASDPDVSTACSYKALISKLDNIHRLYDDEDSTNNALDSESQHLANKTFQDIRVIKTLGVGGFGRVELIQIGKDSSRSYAMKQLKKQHIVDTRQQEHILNEKNIMAAVQCDFIVRLYKTFKDSKYLYMIMEPCLGGELWTILRDKGYFDDPTTRFFTACVVEALIYLHERGVVYRDLKPENLLVDSKGYIKLVDFGFAKLIGYGRKTWTFCGTPEYVAPEIILNKGHDLSVDLWSLGILMFELLTGSPPFTGTDPMKTYNMILKGIDSVDFSKRRITRNAQQLIKKLCRHRLGYGMHGLRDVRKHKWFDGFNWEGLKNRSMKPPFQPIVINNCCDTSNFDEYPPDDGDPEDDESGWDREF</sequence>
<dbReference type="SMART" id="SM00133">
    <property type="entry name" value="S_TK_X"/>
    <property type="match status" value="1"/>
</dbReference>
<dbReference type="PROSITE" id="PS51285">
    <property type="entry name" value="AGC_KINASE_CTER"/>
    <property type="match status" value="1"/>
</dbReference>
<evidence type="ECO:0000256" key="9">
    <source>
        <dbReference type="ARBA" id="ARBA00022992"/>
    </source>
</evidence>
<feature type="domain" description="Cyclic nucleotide-binding" evidence="16">
    <location>
        <begin position="41"/>
        <end position="77"/>
    </location>
</feature>
<dbReference type="PROSITE" id="PS00107">
    <property type="entry name" value="PROTEIN_KINASE_ATP"/>
    <property type="match status" value="1"/>
</dbReference>
<dbReference type="FunFam" id="1.10.510.10:FF:000210">
    <property type="entry name" value="Non-specific serine/threonine protein kinase"/>
    <property type="match status" value="1"/>
</dbReference>
<feature type="domain" description="AGC-kinase C-terminal" evidence="17">
    <location>
        <begin position="384"/>
        <end position="435"/>
    </location>
</feature>
<feature type="region of interest" description="Disordered" evidence="14">
    <location>
        <begin position="415"/>
        <end position="435"/>
    </location>
</feature>
<proteinExistence type="inferred from homology"/>
<dbReference type="HOGENOM" id="CLU_000288_63_5_1"/>
<dbReference type="PROSITE" id="PS50042">
    <property type="entry name" value="CNMP_BINDING_3"/>
    <property type="match status" value="1"/>
</dbReference>
<dbReference type="STRING" id="6412.T1G4W1"/>
<feature type="compositionally biased region" description="Acidic residues" evidence="14">
    <location>
        <begin position="36"/>
        <end position="45"/>
    </location>
</feature>
<feature type="compositionally biased region" description="Basic and acidic residues" evidence="14">
    <location>
        <begin position="24"/>
        <end position="35"/>
    </location>
</feature>
<dbReference type="PANTHER" id="PTHR24353:SF111">
    <property type="match status" value="1"/>
</dbReference>
<dbReference type="InterPro" id="IPR000595">
    <property type="entry name" value="cNMP-bd_dom"/>
</dbReference>
<feature type="compositionally biased region" description="Low complexity" evidence="14">
    <location>
        <begin position="1"/>
        <end position="23"/>
    </location>
</feature>
<feature type="domain" description="Protein kinase" evidence="15">
    <location>
        <begin position="127"/>
        <end position="383"/>
    </location>
</feature>
<reference evidence="19" key="3">
    <citation type="submission" date="2015-06" db="UniProtKB">
        <authorList>
            <consortium name="EnsemblMetazoa"/>
        </authorList>
    </citation>
    <scope>IDENTIFICATION</scope>
</reference>
<dbReference type="SMART" id="SM00220">
    <property type="entry name" value="S_TKc"/>
    <property type="match status" value="1"/>
</dbReference>
<keyword evidence="7" id="KW-0418">Kinase</keyword>
<keyword evidence="9" id="KW-0142">cGMP-binding</keyword>
<protein>
    <recommendedName>
        <fullName evidence="2">cGMP-dependent protein kinase</fullName>
        <ecNumber evidence="2">2.7.11.12</ecNumber>
    </recommendedName>
</protein>
<dbReference type="EMBL" id="KB096900">
    <property type="protein sequence ID" value="ESO00602.1"/>
    <property type="molecule type" value="Genomic_DNA"/>
</dbReference>
<dbReference type="InterPro" id="IPR035014">
    <property type="entry name" value="STKc_cGK"/>
</dbReference>
<dbReference type="Gene3D" id="1.10.510.10">
    <property type="entry name" value="Transferase(Phosphotransferase) domain 1"/>
    <property type="match status" value="1"/>
</dbReference>
<evidence type="ECO:0000256" key="13">
    <source>
        <dbReference type="RuleBase" id="RU000304"/>
    </source>
</evidence>
<evidence type="ECO:0000256" key="10">
    <source>
        <dbReference type="ARBA" id="ARBA00047298"/>
    </source>
</evidence>
<dbReference type="Gene3D" id="2.60.120.10">
    <property type="entry name" value="Jelly Rolls"/>
    <property type="match status" value="1"/>
</dbReference>
<dbReference type="EnsemblMetazoa" id="HelroT82751">
    <property type="protein sequence ID" value="HelroP82751"/>
    <property type="gene ID" value="HelroG82751"/>
</dbReference>
<feature type="compositionally biased region" description="Acidic residues" evidence="14">
    <location>
        <begin position="417"/>
        <end position="429"/>
    </location>
</feature>
<dbReference type="InterPro" id="IPR014710">
    <property type="entry name" value="RmlC-like_jellyroll"/>
</dbReference>
<dbReference type="GO" id="GO:0005524">
    <property type="term" value="F:ATP binding"/>
    <property type="evidence" value="ECO:0007669"/>
    <property type="project" value="UniProtKB-UniRule"/>
</dbReference>
<evidence type="ECO:0000256" key="3">
    <source>
        <dbReference type="ARBA" id="ARBA00022527"/>
    </source>
</evidence>
<dbReference type="InterPro" id="IPR018490">
    <property type="entry name" value="cNMP-bd_dom_sf"/>
</dbReference>
<dbReference type="GO" id="GO:0007168">
    <property type="term" value="P:receptor guanylyl cyclase signaling pathway"/>
    <property type="evidence" value="ECO:0000318"/>
    <property type="project" value="GO_Central"/>
</dbReference>
<evidence type="ECO:0000256" key="14">
    <source>
        <dbReference type="SAM" id="MobiDB-lite"/>
    </source>
</evidence>
<dbReference type="SUPFAM" id="SSF51206">
    <property type="entry name" value="cAMP-binding domain-like"/>
    <property type="match status" value="1"/>
</dbReference>
<comment type="catalytic activity">
    <reaction evidence="10">
        <text>L-threonyl-[protein] + ATP = O-phospho-L-threonyl-[protein] + ADP + H(+)</text>
        <dbReference type="Rhea" id="RHEA:46608"/>
        <dbReference type="Rhea" id="RHEA-COMP:11060"/>
        <dbReference type="Rhea" id="RHEA-COMP:11605"/>
        <dbReference type="ChEBI" id="CHEBI:15378"/>
        <dbReference type="ChEBI" id="CHEBI:30013"/>
        <dbReference type="ChEBI" id="CHEBI:30616"/>
        <dbReference type="ChEBI" id="CHEBI:61977"/>
        <dbReference type="ChEBI" id="CHEBI:456216"/>
        <dbReference type="EC" id="2.7.11.12"/>
    </reaction>
</comment>
<keyword evidence="8 12" id="KW-0067">ATP-binding</keyword>
<dbReference type="FunFam" id="3.30.200.20:FF:000005">
    <property type="entry name" value="cAMP-dependent protein kinase catalytic subunit"/>
    <property type="match status" value="1"/>
</dbReference>
<evidence type="ECO:0000256" key="7">
    <source>
        <dbReference type="ARBA" id="ARBA00022777"/>
    </source>
</evidence>
<feature type="region of interest" description="Disordered" evidence="14">
    <location>
        <begin position="1"/>
        <end position="45"/>
    </location>
</feature>
<dbReference type="EMBL" id="AMQM01005332">
    <property type="status" value="NOT_ANNOTATED_CDS"/>
    <property type="molecule type" value="Genomic_DNA"/>
</dbReference>
<evidence type="ECO:0000256" key="2">
    <source>
        <dbReference type="ARBA" id="ARBA00012428"/>
    </source>
</evidence>
<dbReference type="CTD" id="20216109"/>
<evidence type="ECO:0000313" key="19">
    <source>
        <dbReference type="EnsemblMetazoa" id="HelroP82751"/>
    </source>
</evidence>
<keyword evidence="5" id="KW-0808">Transferase</keyword>
<evidence type="ECO:0000256" key="1">
    <source>
        <dbReference type="ARBA" id="ARBA00006352"/>
    </source>
</evidence>
<dbReference type="InterPro" id="IPR011009">
    <property type="entry name" value="Kinase-like_dom_sf"/>
</dbReference>
<comment type="similarity">
    <text evidence="1">Belongs to the protein kinase superfamily. AGC Ser/Thr protein kinase family. cGMP subfamily.</text>
</comment>
<evidence type="ECO:0000256" key="6">
    <source>
        <dbReference type="ARBA" id="ARBA00022741"/>
    </source>
</evidence>
<dbReference type="InterPro" id="IPR000719">
    <property type="entry name" value="Prot_kinase_dom"/>
</dbReference>
<evidence type="ECO:0000256" key="12">
    <source>
        <dbReference type="PROSITE-ProRule" id="PRU10141"/>
    </source>
</evidence>
<dbReference type="OMA" id="FPFFRIK"/>
<dbReference type="InterPro" id="IPR000961">
    <property type="entry name" value="AGC-kinase_C"/>
</dbReference>